<evidence type="ECO:0000313" key="2">
    <source>
        <dbReference type="Proteomes" id="UP000188268"/>
    </source>
</evidence>
<comment type="caution">
    <text evidence="1">The sequence shown here is derived from an EMBL/GenBank/DDBJ whole genome shotgun (WGS) entry which is preliminary data.</text>
</comment>
<dbReference type="Proteomes" id="UP000188268">
    <property type="component" value="Unassembled WGS sequence"/>
</dbReference>
<dbReference type="OrthoDB" id="275278at2759"/>
<name>A0A1R3JWA4_COCAP</name>
<dbReference type="EMBL" id="AWWV01006933">
    <property type="protein sequence ID" value="OMO99129.1"/>
    <property type="molecule type" value="Genomic_DNA"/>
</dbReference>
<protein>
    <submittedName>
        <fullName evidence="1">Uncharacterized protein</fullName>
    </submittedName>
</protein>
<reference evidence="1 2" key="1">
    <citation type="submission" date="2013-09" db="EMBL/GenBank/DDBJ databases">
        <title>Corchorus capsularis genome sequencing.</title>
        <authorList>
            <person name="Alam M."/>
            <person name="Haque M.S."/>
            <person name="Islam M.S."/>
            <person name="Emdad E.M."/>
            <person name="Islam M.M."/>
            <person name="Ahmed B."/>
            <person name="Halim A."/>
            <person name="Hossen Q.M.M."/>
            <person name="Hossain M.Z."/>
            <person name="Ahmed R."/>
            <person name="Khan M.M."/>
            <person name="Islam R."/>
            <person name="Rashid M.M."/>
            <person name="Khan S.A."/>
            <person name="Rahman M.S."/>
            <person name="Alam M."/>
        </authorList>
    </citation>
    <scope>NUCLEOTIDE SEQUENCE [LARGE SCALE GENOMIC DNA]</scope>
    <source>
        <strain evidence="2">cv. CVL-1</strain>
        <tissue evidence="1">Whole seedling</tissue>
    </source>
</reference>
<accession>A0A1R3JWA4</accession>
<dbReference type="AlphaFoldDB" id="A0A1R3JWA4"/>
<proteinExistence type="predicted"/>
<evidence type="ECO:0000313" key="1">
    <source>
        <dbReference type="EMBL" id="OMO99129.1"/>
    </source>
</evidence>
<keyword evidence="2" id="KW-1185">Reference proteome</keyword>
<dbReference type="Gramene" id="OMO99129">
    <property type="protein sequence ID" value="OMO99129"/>
    <property type="gene ID" value="CCACVL1_03919"/>
</dbReference>
<gene>
    <name evidence="1" type="ORF">CCACVL1_03919</name>
</gene>
<sequence length="38" mass="4464">MVDASDGDIHSKTAMTMFSHIREAIEKRQTPLLLFFYY</sequence>
<organism evidence="1 2">
    <name type="scientific">Corchorus capsularis</name>
    <name type="common">Jute</name>
    <dbReference type="NCBI Taxonomy" id="210143"/>
    <lineage>
        <taxon>Eukaryota</taxon>
        <taxon>Viridiplantae</taxon>
        <taxon>Streptophyta</taxon>
        <taxon>Embryophyta</taxon>
        <taxon>Tracheophyta</taxon>
        <taxon>Spermatophyta</taxon>
        <taxon>Magnoliopsida</taxon>
        <taxon>eudicotyledons</taxon>
        <taxon>Gunneridae</taxon>
        <taxon>Pentapetalae</taxon>
        <taxon>rosids</taxon>
        <taxon>malvids</taxon>
        <taxon>Malvales</taxon>
        <taxon>Malvaceae</taxon>
        <taxon>Grewioideae</taxon>
        <taxon>Apeibeae</taxon>
        <taxon>Corchorus</taxon>
    </lineage>
</organism>